<dbReference type="EMBL" id="JAAWWB010001977">
    <property type="protein sequence ID" value="KAG6735603.1"/>
    <property type="molecule type" value="Genomic_DNA"/>
</dbReference>
<reference evidence="1" key="1">
    <citation type="journal article" date="2020" name="bioRxiv">
        <title>Hybrid origin of Populus tomentosa Carr. identified through genome sequencing and phylogenomic analysis.</title>
        <authorList>
            <person name="An X."/>
            <person name="Gao K."/>
            <person name="Chen Z."/>
            <person name="Li J."/>
            <person name="Yang X."/>
            <person name="Yang X."/>
            <person name="Zhou J."/>
            <person name="Guo T."/>
            <person name="Zhao T."/>
            <person name="Huang S."/>
            <person name="Miao D."/>
            <person name="Khan W.U."/>
            <person name="Rao P."/>
            <person name="Ye M."/>
            <person name="Lei B."/>
            <person name="Liao W."/>
            <person name="Wang J."/>
            <person name="Ji L."/>
            <person name="Li Y."/>
            <person name="Guo B."/>
            <person name="Mustafa N.S."/>
            <person name="Li S."/>
            <person name="Yun Q."/>
            <person name="Keller S.R."/>
            <person name="Mao J."/>
            <person name="Zhang R."/>
            <person name="Strauss S.H."/>
        </authorList>
    </citation>
    <scope>NUCLEOTIDE SEQUENCE</scope>
    <source>
        <strain evidence="1">GM15</strain>
        <tissue evidence="1">Leaf</tissue>
    </source>
</reference>
<keyword evidence="2" id="KW-1185">Reference proteome</keyword>
<dbReference type="PANTHER" id="PTHR33404">
    <property type="entry name" value="CELL DIVISION TOPOLOGICAL SPECIFICITY FACTOR HOMOLOG, CHLOROPLASTIC"/>
    <property type="match status" value="1"/>
</dbReference>
<dbReference type="Proteomes" id="UP000886885">
    <property type="component" value="Unassembled WGS sequence"/>
</dbReference>
<proteinExistence type="predicted"/>
<gene>
    <name evidence="1" type="ORF">POTOM_061753</name>
</gene>
<name>A0A8X7XSM0_POPTO</name>
<evidence type="ECO:0000313" key="2">
    <source>
        <dbReference type="Proteomes" id="UP000886885"/>
    </source>
</evidence>
<accession>A0A8X7XSM0</accession>
<dbReference type="OrthoDB" id="10594917at2759"/>
<sequence length="126" mass="13960">MLWILLSDILEIDSKDKVQLSVSADSDLGTIYSITMVKKQLLIAQTGSYHFLAGGKVILQQNEEVFMQQKLPKPIQLDDKGTRSDDLVTFDGGYEMTLLPGGMYTGCPSIVSKSVAESKPYHLKFT</sequence>
<dbReference type="InterPro" id="IPR012674">
    <property type="entry name" value="Calycin"/>
</dbReference>
<dbReference type="PANTHER" id="PTHR33404:SF2">
    <property type="entry name" value="CELL DIVISION TOPOLOGICAL SPECIFICITY FACTOR HOMOLOG, CHLOROPLASTIC"/>
    <property type="match status" value="1"/>
</dbReference>
<evidence type="ECO:0000313" key="1">
    <source>
        <dbReference type="EMBL" id="KAG6735603.1"/>
    </source>
</evidence>
<organism evidence="1 2">
    <name type="scientific">Populus tomentosa</name>
    <name type="common">Chinese white poplar</name>
    <dbReference type="NCBI Taxonomy" id="118781"/>
    <lineage>
        <taxon>Eukaryota</taxon>
        <taxon>Viridiplantae</taxon>
        <taxon>Streptophyta</taxon>
        <taxon>Embryophyta</taxon>
        <taxon>Tracheophyta</taxon>
        <taxon>Spermatophyta</taxon>
        <taxon>Magnoliopsida</taxon>
        <taxon>eudicotyledons</taxon>
        <taxon>Gunneridae</taxon>
        <taxon>Pentapetalae</taxon>
        <taxon>rosids</taxon>
        <taxon>fabids</taxon>
        <taxon>Malpighiales</taxon>
        <taxon>Salicaceae</taxon>
        <taxon>Saliceae</taxon>
        <taxon>Populus</taxon>
    </lineage>
</organism>
<dbReference type="Gene3D" id="2.40.128.20">
    <property type="match status" value="1"/>
</dbReference>
<comment type="caution">
    <text evidence="1">The sequence shown here is derived from an EMBL/GenBank/DDBJ whole genome shotgun (WGS) entry which is preliminary data.</text>
</comment>
<dbReference type="AlphaFoldDB" id="A0A8X7XSM0"/>
<protein>
    <submittedName>
        <fullName evidence="1">Uncharacterized protein</fullName>
    </submittedName>
</protein>